<evidence type="ECO:0000313" key="10">
    <source>
        <dbReference type="EMBL" id="CDH30766.1"/>
    </source>
</evidence>
<reference evidence="10" key="1">
    <citation type="submission" date="2013-07" db="EMBL/GenBank/DDBJ databases">
        <title>Sub-species coevolution in mutualistic symbiosis.</title>
        <authorList>
            <person name="Murfin K."/>
            <person name="Klassen J."/>
            <person name="Lee M."/>
            <person name="Forst S."/>
            <person name="Stock P."/>
            <person name="Goodrich-Blair H."/>
        </authorList>
    </citation>
    <scope>NUCLEOTIDE SEQUENCE [LARGE SCALE GENOMIC DNA]</scope>
    <source>
        <strain evidence="10">Intermedium</strain>
    </source>
</reference>
<dbReference type="PRINTS" id="PR00371">
    <property type="entry name" value="FPNCR"/>
</dbReference>
<dbReference type="InterPro" id="IPR001041">
    <property type="entry name" value="2Fe-2S_ferredoxin-type"/>
</dbReference>
<feature type="domain" description="FAD-binding FR-type" evidence="9">
    <location>
        <begin position="98"/>
        <end position="197"/>
    </location>
</feature>
<dbReference type="CDD" id="cd00207">
    <property type="entry name" value="fer2"/>
    <property type="match status" value="1"/>
</dbReference>
<evidence type="ECO:0000256" key="4">
    <source>
        <dbReference type="ARBA" id="ARBA00023004"/>
    </source>
</evidence>
<sequence>MKYFVSINETGIEFFSDENTSILEQAEINGYSLKNGCRLGACRVCKLKLITGNIEYIGSKRIGLTENELKENYFLPCCAIAKSNIVCELDEDSVSFSNTKEGGVICDIKRFSGITVLRFSLSKKTKMNFIPGQYIGIEVSNGKCRYYSIANIPKNDGYIEIHVAKNKNGVFSDLICEKIEINDVLWIYGPYGDFIAKNHDEVRDVVFVATGTGFAPIKSLIESYVFYGRKIHLFWGGRKKSDYYFSHVIEQWKEVFSDFHFHMTLSNPDESDNWEGECGYVQNTFKSQIDLNDKIDVYMCGSPNMINDMTELLKKDYSLDENYIHCDVFYSNS</sequence>
<gene>
    <name evidence="10" type="ORF">XBI1_1090016</name>
</gene>
<dbReference type="PANTHER" id="PTHR43644">
    <property type="entry name" value="NA(+)-TRANSLOCATING NADH-QUINONE REDUCTASE SUBUNIT"/>
    <property type="match status" value="1"/>
</dbReference>
<dbReference type="Gene3D" id="2.40.30.10">
    <property type="entry name" value="Translation factors"/>
    <property type="match status" value="1"/>
</dbReference>
<dbReference type="SUPFAM" id="SSF63380">
    <property type="entry name" value="Riboflavin synthase domain-like"/>
    <property type="match status" value="1"/>
</dbReference>
<dbReference type="PROSITE" id="PS51384">
    <property type="entry name" value="FAD_FR"/>
    <property type="match status" value="1"/>
</dbReference>
<dbReference type="Pfam" id="PF00111">
    <property type="entry name" value="Fer2"/>
    <property type="match status" value="1"/>
</dbReference>
<evidence type="ECO:0000256" key="1">
    <source>
        <dbReference type="ARBA" id="ARBA00022448"/>
    </source>
</evidence>
<evidence type="ECO:0000256" key="5">
    <source>
        <dbReference type="ARBA" id="ARBA00038177"/>
    </source>
</evidence>
<proteinExistence type="inferred from homology"/>
<evidence type="ECO:0000256" key="6">
    <source>
        <dbReference type="ARBA" id="ARBA00039732"/>
    </source>
</evidence>
<evidence type="ECO:0000259" key="9">
    <source>
        <dbReference type="PROSITE" id="PS51384"/>
    </source>
</evidence>
<evidence type="ECO:0000256" key="3">
    <source>
        <dbReference type="ARBA" id="ARBA00022827"/>
    </source>
</evidence>
<dbReference type="InterPro" id="IPR001433">
    <property type="entry name" value="OxRdtase_FAD/NAD-bd"/>
</dbReference>
<dbReference type="SUPFAM" id="SSF52343">
    <property type="entry name" value="Ferredoxin reductase-like, C-terminal NADP-linked domain"/>
    <property type="match status" value="1"/>
</dbReference>
<dbReference type="EMBL" id="CBTB010000012">
    <property type="protein sequence ID" value="CDH30766.1"/>
    <property type="molecule type" value="Genomic_DNA"/>
</dbReference>
<dbReference type="InterPro" id="IPR001709">
    <property type="entry name" value="Flavoprot_Pyr_Nucl_cyt_Rdtase"/>
</dbReference>
<evidence type="ECO:0000313" key="11">
    <source>
        <dbReference type="Proteomes" id="UP000028480"/>
    </source>
</evidence>
<dbReference type="InterPro" id="IPR017938">
    <property type="entry name" value="Riboflavin_synthase-like_b-brl"/>
</dbReference>
<dbReference type="PROSITE" id="PS51085">
    <property type="entry name" value="2FE2S_FER_2"/>
    <property type="match status" value="1"/>
</dbReference>
<dbReference type="AlphaFoldDB" id="A0A077QEV3"/>
<accession>A0A077QEV3</accession>
<organism evidence="10 11">
    <name type="scientific">Xenorhabdus bovienii str. Intermedium</name>
    <dbReference type="NCBI Taxonomy" id="1379677"/>
    <lineage>
        <taxon>Bacteria</taxon>
        <taxon>Pseudomonadati</taxon>
        <taxon>Pseudomonadota</taxon>
        <taxon>Gammaproteobacteria</taxon>
        <taxon>Enterobacterales</taxon>
        <taxon>Morganellaceae</taxon>
        <taxon>Xenorhabdus</taxon>
    </lineage>
</organism>
<keyword evidence="4" id="KW-0408">Iron</keyword>
<protein>
    <recommendedName>
        <fullName evidence="6">NAD(P)H-flavin reductase</fullName>
    </recommendedName>
    <alternativeName>
        <fullName evidence="7">NAD(P)H:flavin oxidoreductase</fullName>
    </alternativeName>
</protein>
<dbReference type="PANTHER" id="PTHR43644:SF1">
    <property type="entry name" value="NAD(P)H-FLAVIN REDUCTASE"/>
    <property type="match status" value="1"/>
</dbReference>
<dbReference type="Pfam" id="PF00175">
    <property type="entry name" value="NAD_binding_1"/>
    <property type="match status" value="1"/>
</dbReference>
<comment type="similarity">
    <text evidence="5">Belongs to the Fre/LuxG FAD/NAD(P) flavoprotein oxidoreductase family.</text>
</comment>
<dbReference type="Pfam" id="PF00970">
    <property type="entry name" value="FAD_binding_6"/>
    <property type="match status" value="1"/>
</dbReference>
<dbReference type="GO" id="GO:0016491">
    <property type="term" value="F:oxidoreductase activity"/>
    <property type="evidence" value="ECO:0007669"/>
    <property type="project" value="InterPro"/>
</dbReference>
<dbReference type="InterPro" id="IPR036010">
    <property type="entry name" value="2Fe-2S_ferredoxin-like_sf"/>
</dbReference>
<dbReference type="Proteomes" id="UP000028480">
    <property type="component" value="Unassembled WGS sequence"/>
</dbReference>
<dbReference type="InterPro" id="IPR012675">
    <property type="entry name" value="Beta-grasp_dom_sf"/>
</dbReference>
<dbReference type="SUPFAM" id="SSF54292">
    <property type="entry name" value="2Fe-2S ferredoxin-like"/>
    <property type="match status" value="1"/>
</dbReference>
<dbReference type="GO" id="GO:0051536">
    <property type="term" value="F:iron-sulfur cluster binding"/>
    <property type="evidence" value="ECO:0007669"/>
    <property type="project" value="InterPro"/>
</dbReference>
<dbReference type="Gene3D" id="3.10.20.30">
    <property type="match status" value="1"/>
</dbReference>
<name>A0A077QEV3_XENBV</name>
<dbReference type="InterPro" id="IPR017927">
    <property type="entry name" value="FAD-bd_FR_type"/>
</dbReference>
<dbReference type="Gene3D" id="3.40.50.80">
    <property type="entry name" value="Nucleotide-binding domain of ferredoxin-NADP reductase (FNR) module"/>
    <property type="match status" value="1"/>
</dbReference>
<dbReference type="HOGENOM" id="CLU_003827_7_0_6"/>
<evidence type="ECO:0000259" key="8">
    <source>
        <dbReference type="PROSITE" id="PS51085"/>
    </source>
</evidence>
<dbReference type="PRINTS" id="PR00410">
    <property type="entry name" value="PHEHYDRXLASE"/>
</dbReference>
<keyword evidence="3" id="KW-0274">FAD</keyword>
<comment type="caution">
    <text evidence="10">The sequence shown here is derived from an EMBL/GenBank/DDBJ whole genome shotgun (WGS) entry which is preliminary data.</text>
</comment>
<feature type="domain" description="2Fe-2S ferredoxin-type" evidence="8">
    <location>
        <begin position="1"/>
        <end position="93"/>
    </location>
</feature>
<dbReference type="InterPro" id="IPR008333">
    <property type="entry name" value="Cbr1-like_FAD-bd_dom"/>
</dbReference>
<dbReference type="RefSeq" id="WP_038182796.1">
    <property type="nucleotide sequence ID" value="NZ_CAWLWA010000078.1"/>
</dbReference>
<keyword evidence="2" id="KW-0285">Flavoprotein</keyword>
<evidence type="ECO:0000256" key="7">
    <source>
        <dbReference type="ARBA" id="ARBA00041312"/>
    </source>
</evidence>
<evidence type="ECO:0000256" key="2">
    <source>
        <dbReference type="ARBA" id="ARBA00022630"/>
    </source>
</evidence>
<dbReference type="InterPro" id="IPR039261">
    <property type="entry name" value="FNR_nucleotide-bd"/>
</dbReference>
<keyword evidence="1" id="KW-0813">Transport</keyword>